<organism evidence="1">
    <name type="scientific">Rhizophora mucronata</name>
    <name type="common">Asiatic mangrove</name>
    <dbReference type="NCBI Taxonomy" id="61149"/>
    <lineage>
        <taxon>Eukaryota</taxon>
        <taxon>Viridiplantae</taxon>
        <taxon>Streptophyta</taxon>
        <taxon>Embryophyta</taxon>
        <taxon>Tracheophyta</taxon>
        <taxon>Spermatophyta</taxon>
        <taxon>Magnoliopsida</taxon>
        <taxon>eudicotyledons</taxon>
        <taxon>Gunneridae</taxon>
        <taxon>Pentapetalae</taxon>
        <taxon>rosids</taxon>
        <taxon>fabids</taxon>
        <taxon>Malpighiales</taxon>
        <taxon>Rhizophoraceae</taxon>
        <taxon>Rhizophora</taxon>
    </lineage>
</organism>
<proteinExistence type="predicted"/>
<dbReference type="AlphaFoldDB" id="A0A2P2PEA8"/>
<name>A0A2P2PEA8_RHIMU</name>
<accession>A0A2P2PEA8</accession>
<evidence type="ECO:0000313" key="1">
    <source>
        <dbReference type="EMBL" id="MBX53077.1"/>
    </source>
</evidence>
<protein>
    <submittedName>
        <fullName evidence="1">Uncharacterized protein</fullName>
    </submittedName>
</protein>
<reference evidence="1" key="1">
    <citation type="submission" date="2018-02" db="EMBL/GenBank/DDBJ databases">
        <title>Rhizophora mucronata_Transcriptome.</title>
        <authorList>
            <person name="Meera S.P."/>
            <person name="Sreeshan A."/>
            <person name="Augustine A."/>
        </authorList>
    </citation>
    <scope>NUCLEOTIDE SEQUENCE</scope>
    <source>
        <tissue evidence="1">Leaf</tissue>
    </source>
</reference>
<dbReference type="EMBL" id="GGEC01072593">
    <property type="protein sequence ID" value="MBX53077.1"/>
    <property type="molecule type" value="Transcribed_RNA"/>
</dbReference>
<sequence length="40" mass="4701">MSQQVLRISLLRNKLISNGPKETITIDRTKRVNSCNLRFR</sequence>